<dbReference type="RefSeq" id="XP_005176794.1">
    <property type="nucleotide sequence ID" value="XM_005176737.3"/>
</dbReference>
<sequence length="353" mass="40855">MEKLWNDFELKKPPFLTLPSTKTSFVVQLHALIETFFSKHTTHEEAFNETAALLGRLMARRKNSFNKMKGFKDMCKINTALCRLLRLDFKRDLEGFRSALPDVAYEEGTLAHLPTRDTFDFLLARLVAVCELHKRIVECCVQAAEYFTSQLKIHFFFETCTLLLAVIAKIHALSIKRGNLAIHLYNNLQQYREKLPFNDKSKFLEMSTALPLKMETMKKRPLTVEKTEEKVNGKDVDESTVKQILENELQNTLITPVKAKKLKKADLGKIVERSELKDNRTKFSIEDLQNVEEVQKFITLETKERSLNMKSCVTRNVLSHEWSGATKLFDRKVKSGEEKKAINIFKKFISSKI</sequence>
<reference evidence="2" key="1">
    <citation type="submission" date="2020-05" db="UniProtKB">
        <authorList>
            <consortium name="EnsemblMetazoa"/>
        </authorList>
    </citation>
    <scope>IDENTIFICATION</scope>
    <source>
        <strain evidence="2">Aabys</strain>
    </source>
</reference>
<dbReference type="AlphaFoldDB" id="A0A1I8NI72"/>
<accession>A0A1I8NI72</accession>
<gene>
    <name evidence="2" type="primary">101888286</name>
    <name evidence="4" type="synonym">LOC101888286</name>
</gene>
<dbReference type="OrthoDB" id="9899341at2759"/>
<dbReference type="GeneID" id="101888286"/>
<dbReference type="Proteomes" id="UP001652621">
    <property type="component" value="Unplaced"/>
</dbReference>
<dbReference type="GO" id="GO:0045747">
    <property type="term" value="P:positive regulation of Notch signaling pathway"/>
    <property type="evidence" value="ECO:0007669"/>
    <property type="project" value="TreeGrafter"/>
</dbReference>
<dbReference type="GO" id="GO:0005634">
    <property type="term" value="C:nucleus"/>
    <property type="evidence" value="ECO:0007669"/>
    <property type="project" value="TreeGrafter"/>
</dbReference>
<evidence type="ECO:0000259" key="1">
    <source>
        <dbReference type="Pfam" id="PF14780"/>
    </source>
</evidence>
<organism evidence="2">
    <name type="scientific">Musca domestica</name>
    <name type="common">House fly</name>
    <dbReference type="NCBI Taxonomy" id="7370"/>
    <lineage>
        <taxon>Eukaryota</taxon>
        <taxon>Metazoa</taxon>
        <taxon>Ecdysozoa</taxon>
        <taxon>Arthropoda</taxon>
        <taxon>Hexapoda</taxon>
        <taxon>Insecta</taxon>
        <taxon>Pterygota</taxon>
        <taxon>Neoptera</taxon>
        <taxon>Endopterygota</taxon>
        <taxon>Diptera</taxon>
        <taxon>Brachycera</taxon>
        <taxon>Muscomorpha</taxon>
        <taxon>Muscoidea</taxon>
        <taxon>Muscidae</taxon>
        <taxon>Musca</taxon>
    </lineage>
</organism>
<feature type="domain" description="Nucleolus and neural progenitor protein-like N-terminal" evidence="1">
    <location>
        <begin position="5"/>
        <end position="188"/>
    </location>
</feature>
<dbReference type="EnsemblMetazoa" id="MDOA015395-RA">
    <property type="protein sequence ID" value="MDOA015395-PA"/>
    <property type="gene ID" value="MDOA015395"/>
</dbReference>
<dbReference type="PANTHER" id="PTHR34761">
    <property type="entry name" value="NUCLEOLUS AND NEURAL PROGENITOR PROTEIN"/>
    <property type="match status" value="1"/>
</dbReference>
<dbReference type="STRING" id="7370.A0A1I8NI72"/>
<evidence type="ECO:0000313" key="2">
    <source>
        <dbReference type="EnsemblMetazoa" id="MDOA015395-PA"/>
    </source>
</evidence>
<evidence type="ECO:0000313" key="4">
    <source>
        <dbReference type="RefSeq" id="XP_005176794.1"/>
    </source>
</evidence>
<dbReference type="InterPro" id="IPR052835">
    <property type="entry name" value="Nepro"/>
</dbReference>
<dbReference type="VEuPathDB" id="VectorBase:MDOA015395"/>
<name>A0A1I8NI72_MUSDO</name>
<dbReference type="Pfam" id="PF14780">
    <property type="entry name" value="NEPRO_N"/>
    <property type="match status" value="1"/>
</dbReference>
<dbReference type="InterPro" id="IPR027951">
    <property type="entry name" value="Nepro_N"/>
</dbReference>
<dbReference type="KEGG" id="mde:101888286"/>
<reference evidence="4" key="2">
    <citation type="submission" date="2025-04" db="UniProtKB">
        <authorList>
            <consortium name="RefSeq"/>
        </authorList>
    </citation>
    <scope>IDENTIFICATION</scope>
    <source>
        <strain evidence="4">Aabys</strain>
    </source>
</reference>
<dbReference type="PANTHER" id="PTHR34761:SF1">
    <property type="entry name" value="NUCLEOLUS AND NEURAL PROGENITOR PROTEIN"/>
    <property type="match status" value="1"/>
</dbReference>
<dbReference type="VEuPathDB" id="VectorBase:MDOMA2_001218"/>
<proteinExistence type="predicted"/>
<dbReference type="eggNOG" id="ENOG502S8BH">
    <property type="taxonomic scope" value="Eukaryota"/>
</dbReference>
<keyword evidence="3" id="KW-1185">Reference proteome</keyword>
<protein>
    <submittedName>
        <fullName evidence="4">Uncharacterized protein LOC101888286</fullName>
    </submittedName>
</protein>
<evidence type="ECO:0000313" key="3">
    <source>
        <dbReference type="Proteomes" id="UP001652621"/>
    </source>
</evidence>